<dbReference type="CDD" id="cd10959">
    <property type="entry name" value="CE4_NodB_like_3"/>
    <property type="match status" value="1"/>
</dbReference>
<name>A0ABW6H5H6_9ACTN</name>
<dbReference type="SUPFAM" id="SSF88713">
    <property type="entry name" value="Glycoside hydrolase/deacetylase"/>
    <property type="match status" value="1"/>
</dbReference>
<evidence type="ECO:0000313" key="4">
    <source>
        <dbReference type="Proteomes" id="UP001599756"/>
    </source>
</evidence>
<dbReference type="PROSITE" id="PS51677">
    <property type="entry name" value="NODB"/>
    <property type="match status" value="1"/>
</dbReference>
<feature type="domain" description="NodB homology" evidence="2">
    <location>
        <begin position="76"/>
        <end position="262"/>
    </location>
</feature>
<dbReference type="PANTHER" id="PTHR10587">
    <property type="entry name" value="GLYCOSYL TRANSFERASE-RELATED"/>
    <property type="match status" value="1"/>
</dbReference>
<dbReference type="InterPro" id="IPR011330">
    <property type="entry name" value="Glyco_hydro/deAcase_b/a-brl"/>
</dbReference>
<sequence length="272" mass="28535">MRFATTGTRNARTTGRGPGRAGAGRAPLTGAVRPAALVPAAALAAVAAAHIVPAATWLPRLRTACLPGLAGIGRPDHIALTFDDGPDPDSTPHFLTALDALAVRATFFVLGENVARHPALARHIAERGHELAVHGWTHSRPWLPAPGRDLAETARAARVLYDTTGHRPQWYRPPYGILTGGRWAAARRTGLRPVLWTAWGRDWTARATPGSVRAAVGADLRGGGTVLLHDTDHAASPGCWHAALGALPGLVTACRDAGWEVGPLAEHAVARA</sequence>
<evidence type="ECO:0000259" key="2">
    <source>
        <dbReference type="PROSITE" id="PS51677"/>
    </source>
</evidence>
<reference evidence="3 4" key="1">
    <citation type="submission" date="2024-09" db="EMBL/GenBank/DDBJ databases">
        <title>The Natural Products Discovery Center: Release of the First 8490 Sequenced Strains for Exploring Actinobacteria Biosynthetic Diversity.</title>
        <authorList>
            <person name="Kalkreuter E."/>
            <person name="Kautsar S.A."/>
            <person name="Yang D."/>
            <person name="Bader C.D."/>
            <person name="Teijaro C.N."/>
            <person name="Fluegel L."/>
            <person name="Davis C.M."/>
            <person name="Simpson J.R."/>
            <person name="Lauterbach L."/>
            <person name="Steele A.D."/>
            <person name="Gui C."/>
            <person name="Meng S."/>
            <person name="Li G."/>
            <person name="Viehrig K."/>
            <person name="Ye F."/>
            <person name="Su P."/>
            <person name="Kiefer A.F."/>
            <person name="Nichols A."/>
            <person name="Cepeda A.J."/>
            <person name="Yan W."/>
            <person name="Fan B."/>
            <person name="Jiang Y."/>
            <person name="Adhikari A."/>
            <person name="Zheng C.-J."/>
            <person name="Schuster L."/>
            <person name="Cowan T.M."/>
            <person name="Smanski M.J."/>
            <person name="Chevrette M.G."/>
            <person name="De Carvalho L.P.S."/>
            <person name="Shen B."/>
        </authorList>
    </citation>
    <scope>NUCLEOTIDE SEQUENCE [LARGE SCALE GENOMIC DNA]</scope>
    <source>
        <strain evidence="3 4">NPDC059500</strain>
    </source>
</reference>
<dbReference type="InterPro" id="IPR050248">
    <property type="entry name" value="Polysacc_deacetylase_ArnD"/>
</dbReference>
<dbReference type="Gene3D" id="3.20.20.370">
    <property type="entry name" value="Glycoside hydrolase/deacetylase"/>
    <property type="match status" value="1"/>
</dbReference>
<comment type="caution">
    <text evidence="3">The sequence shown here is derived from an EMBL/GenBank/DDBJ whole genome shotgun (WGS) entry which is preliminary data.</text>
</comment>
<accession>A0ABW6H5H6</accession>
<protein>
    <submittedName>
        <fullName evidence="3">Polysaccharide deacetylase family protein</fullName>
    </submittedName>
</protein>
<dbReference type="Proteomes" id="UP001599756">
    <property type="component" value="Unassembled WGS sequence"/>
</dbReference>
<dbReference type="Pfam" id="PF01522">
    <property type="entry name" value="Polysacc_deac_1"/>
    <property type="match status" value="1"/>
</dbReference>
<evidence type="ECO:0000313" key="3">
    <source>
        <dbReference type="EMBL" id="MFE1751626.1"/>
    </source>
</evidence>
<keyword evidence="4" id="KW-1185">Reference proteome</keyword>
<proteinExistence type="predicted"/>
<gene>
    <name evidence="3" type="ORF">ACFW88_13935</name>
</gene>
<organism evidence="3 4">
    <name type="scientific">Streptomyces anandii</name>
    <dbReference type="NCBI Taxonomy" id="285454"/>
    <lineage>
        <taxon>Bacteria</taxon>
        <taxon>Bacillati</taxon>
        <taxon>Actinomycetota</taxon>
        <taxon>Actinomycetes</taxon>
        <taxon>Kitasatosporales</taxon>
        <taxon>Streptomycetaceae</taxon>
        <taxon>Streptomyces</taxon>
    </lineage>
</organism>
<feature type="compositionally biased region" description="Low complexity" evidence="1">
    <location>
        <begin position="1"/>
        <end position="15"/>
    </location>
</feature>
<dbReference type="InterPro" id="IPR002509">
    <property type="entry name" value="NODB_dom"/>
</dbReference>
<dbReference type="PANTHER" id="PTHR10587:SF137">
    <property type="entry name" value="4-DEOXY-4-FORMAMIDO-L-ARABINOSE-PHOSPHOUNDECAPRENOL DEFORMYLASE ARND-RELATED"/>
    <property type="match status" value="1"/>
</dbReference>
<feature type="region of interest" description="Disordered" evidence="1">
    <location>
        <begin position="1"/>
        <end position="26"/>
    </location>
</feature>
<dbReference type="EMBL" id="JBHYTS010000018">
    <property type="protein sequence ID" value="MFE1751626.1"/>
    <property type="molecule type" value="Genomic_DNA"/>
</dbReference>
<dbReference type="RefSeq" id="WP_381828408.1">
    <property type="nucleotide sequence ID" value="NZ_JBHYTS010000018.1"/>
</dbReference>
<evidence type="ECO:0000256" key="1">
    <source>
        <dbReference type="SAM" id="MobiDB-lite"/>
    </source>
</evidence>